<reference evidence="2" key="1">
    <citation type="submission" date="2022-05" db="EMBL/GenBank/DDBJ databases">
        <authorList>
            <person name="Pankratov T."/>
        </authorList>
    </citation>
    <scope>NUCLEOTIDE SEQUENCE</scope>
    <source>
        <strain evidence="2">BP6-180914</strain>
    </source>
</reference>
<dbReference type="PROSITE" id="PS51352">
    <property type="entry name" value="THIOREDOXIN_2"/>
    <property type="match status" value="1"/>
</dbReference>
<name>A0AA41Z1Q0_9HYPH</name>
<dbReference type="InterPro" id="IPR013766">
    <property type="entry name" value="Thioredoxin_domain"/>
</dbReference>
<dbReference type="AlphaFoldDB" id="A0AA41Z1Q0"/>
<dbReference type="InterPro" id="IPR036249">
    <property type="entry name" value="Thioredoxin-like_sf"/>
</dbReference>
<proteinExistence type="predicted"/>
<gene>
    <name evidence="2" type="ORF">M8523_32260</name>
</gene>
<dbReference type="Gene3D" id="3.40.30.10">
    <property type="entry name" value="Glutaredoxin"/>
    <property type="match status" value="1"/>
</dbReference>
<dbReference type="InterPro" id="IPR000866">
    <property type="entry name" value="AhpC/TSA"/>
</dbReference>
<comment type="caution">
    <text evidence="2">The sequence shown here is derived from an EMBL/GenBank/DDBJ whole genome shotgun (WGS) entry which is preliminary data.</text>
</comment>
<dbReference type="EMBL" id="JAMOIM010000055">
    <property type="protein sequence ID" value="MCW6512584.1"/>
    <property type="molecule type" value="Genomic_DNA"/>
</dbReference>
<dbReference type="RefSeq" id="WP_282588961.1">
    <property type="nucleotide sequence ID" value="NZ_JAMOIM010000055.1"/>
</dbReference>
<evidence type="ECO:0000313" key="2">
    <source>
        <dbReference type="EMBL" id="MCW6512584.1"/>
    </source>
</evidence>
<sequence>MSLLRDGDPFPKLEVSLVGGGAMSLPRDVAGSYAIVLIYRGAWCPFCVAQLVDFGTEEAALDALGVRVTALSVDDEAVGTALVAKHDLPFPVGHSAAADAISATTGAFTNAAPHHLQPAAFILGPDGLVVAAVYSTHAVGRLVAADVISFVGYMKSRSTAEAHAAE</sequence>
<organism evidence="2 3">
    <name type="scientific">Lichenifustis flavocetrariae</name>
    <dbReference type="NCBI Taxonomy" id="2949735"/>
    <lineage>
        <taxon>Bacteria</taxon>
        <taxon>Pseudomonadati</taxon>
        <taxon>Pseudomonadota</taxon>
        <taxon>Alphaproteobacteria</taxon>
        <taxon>Hyphomicrobiales</taxon>
        <taxon>Lichenihabitantaceae</taxon>
        <taxon>Lichenifustis</taxon>
    </lineage>
</organism>
<protein>
    <submittedName>
        <fullName evidence="2">Peroxiredoxin family protein</fullName>
    </submittedName>
</protein>
<keyword evidence="3" id="KW-1185">Reference proteome</keyword>
<dbReference type="Proteomes" id="UP001165667">
    <property type="component" value="Unassembled WGS sequence"/>
</dbReference>
<accession>A0AA41Z1Q0</accession>
<evidence type="ECO:0000259" key="1">
    <source>
        <dbReference type="PROSITE" id="PS51352"/>
    </source>
</evidence>
<dbReference type="SUPFAM" id="SSF52833">
    <property type="entry name" value="Thioredoxin-like"/>
    <property type="match status" value="1"/>
</dbReference>
<dbReference type="Pfam" id="PF00578">
    <property type="entry name" value="AhpC-TSA"/>
    <property type="match status" value="1"/>
</dbReference>
<feature type="domain" description="Thioredoxin" evidence="1">
    <location>
        <begin position="4"/>
        <end position="156"/>
    </location>
</feature>
<evidence type="ECO:0000313" key="3">
    <source>
        <dbReference type="Proteomes" id="UP001165667"/>
    </source>
</evidence>
<dbReference type="GO" id="GO:0016209">
    <property type="term" value="F:antioxidant activity"/>
    <property type="evidence" value="ECO:0007669"/>
    <property type="project" value="InterPro"/>
</dbReference>
<dbReference type="GO" id="GO:0016491">
    <property type="term" value="F:oxidoreductase activity"/>
    <property type="evidence" value="ECO:0007669"/>
    <property type="project" value="InterPro"/>
</dbReference>